<gene>
    <name evidence="1" type="ORF">AVEN_126946_1</name>
</gene>
<name>A0A4Y2EBZ3_ARAVE</name>
<evidence type="ECO:0000313" key="1">
    <source>
        <dbReference type="EMBL" id="GBM26441.1"/>
    </source>
</evidence>
<dbReference type="AlphaFoldDB" id="A0A4Y2EBZ3"/>
<protein>
    <submittedName>
        <fullName evidence="1">Uncharacterized protein</fullName>
    </submittedName>
</protein>
<sequence length="111" mass="13017">MKQSSKVPKYFHLYRVIQNSEYPFPFFQLSQHTRVETCGSYWIQPPGDIFSASDRRHSGSEAVSTSKDPPCVWSWYRLNMTLKVKLHPTDMPWKFRERVSAEMNPSSADQD</sequence>
<dbReference type="EMBL" id="BGPR01000560">
    <property type="protein sequence ID" value="GBM26441.1"/>
    <property type="molecule type" value="Genomic_DNA"/>
</dbReference>
<keyword evidence="2" id="KW-1185">Reference proteome</keyword>
<accession>A0A4Y2EBZ3</accession>
<evidence type="ECO:0000313" key="2">
    <source>
        <dbReference type="Proteomes" id="UP000499080"/>
    </source>
</evidence>
<reference evidence="1 2" key="1">
    <citation type="journal article" date="2019" name="Sci. Rep.">
        <title>Orb-weaving spider Araneus ventricosus genome elucidates the spidroin gene catalogue.</title>
        <authorList>
            <person name="Kono N."/>
            <person name="Nakamura H."/>
            <person name="Ohtoshi R."/>
            <person name="Moran D.A.P."/>
            <person name="Shinohara A."/>
            <person name="Yoshida Y."/>
            <person name="Fujiwara M."/>
            <person name="Mori M."/>
            <person name="Tomita M."/>
            <person name="Arakawa K."/>
        </authorList>
    </citation>
    <scope>NUCLEOTIDE SEQUENCE [LARGE SCALE GENOMIC DNA]</scope>
</reference>
<organism evidence="1 2">
    <name type="scientific">Araneus ventricosus</name>
    <name type="common">Orbweaver spider</name>
    <name type="synonym">Epeira ventricosa</name>
    <dbReference type="NCBI Taxonomy" id="182803"/>
    <lineage>
        <taxon>Eukaryota</taxon>
        <taxon>Metazoa</taxon>
        <taxon>Ecdysozoa</taxon>
        <taxon>Arthropoda</taxon>
        <taxon>Chelicerata</taxon>
        <taxon>Arachnida</taxon>
        <taxon>Araneae</taxon>
        <taxon>Araneomorphae</taxon>
        <taxon>Entelegynae</taxon>
        <taxon>Araneoidea</taxon>
        <taxon>Araneidae</taxon>
        <taxon>Araneus</taxon>
    </lineage>
</organism>
<comment type="caution">
    <text evidence="1">The sequence shown here is derived from an EMBL/GenBank/DDBJ whole genome shotgun (WGS) entry which is preliminary data.</text>
</comment>
<proteinExistence type="predicted"/>
<dbReference type="Proteomes" id="UP000499080">
    <property type="component" value="Unassembled WGS sequence"/>
</dbReference>